<comment type="similarity">
    <text evidence="1 4">Belongs to the tRNA pseudouridine synthase TruA family.</text>
</comment>
<dbReference type="Proteomes" id="UP000193685">
    <property type="component" value="Unassembled WGS sequence"/>
</dbReference>
<dbReference type="GO" id="GO:0160147">
    <property type="term" value="F:tRNA pseudouridine(38-40) synthase activity"/>
    <property type="evidence" value="ECO:0007669"/>
    <property type="project" value="UniProtKB-EC"/>
</dbReference>
<dbReference type="PANTHER" id="PTHR11142:SF5">
    <property type="entry name" value="TRNA PSEUDOURIDINE(38_39) SYNTHASE"/>
    <property type="match status" value="1"/>
</dbReference>
<feature type="region of interest" description="Disordered" evidence="5">
    <location>
        <begin position="24"/>
        <end position="53"/>
    </location>
</feature>
<dbReference type="GO" id="GO:0005634">
    <property type="term" value="C:nucleus"/>
    <property type="evidence" value="ECO:0007669"/>
    <property type="project" value="TreeGrafter"/>
</dbReference>
<proteinExistence type="inferred from homology"/>
<evidence type="ECO:0000256" key="4">
    <source>
        <dbReference type="RuleBase" id="RU003792"/>
    </source>
</evidence>
<dbReference type="GO" id="GO:1990481">
    <property type="term" value="P:mRNA pseudouridine synthesis"/>
    <property type="evidence" value="ECO:0007669"/>
    <property type="project" value="TreeGrafter"/>
</dbReference>
<dbReference type="EC" id="5.4.99.12" evidence="4"/>
<dbReference type="InterPro" id="IPR020097">
    <property type="entry name" value="PsdUridine_synth_TruA_a/b_dom"/>
</dbReference>
<protein>
    <recommendedName>
        <fullName evidence="4">tRNA pseudouridine synthase</fullName>
        <ecNumber evidence="4">5.4.99.12</ecNumber>
    </recommendedName>
</protein>
<dbReference type="NCBIfam" id="TIGR00071">
    <property type="entry name" value="hisT_truA"/>
    <property type="match status" value="1"/>
</dbReference>
<dbReference type="Gene3D" id="3.30.70.660">
    <property type="entry name" value="Pseudouridine synthase I, catalytic domain, C-terminal subdomain"/>
    <property type="match status" value="1"/>
</dbReference>
<dbReference type="AlphaFoldDB" id="A0A1Y2F2S5"/>
<reference evidence="7 8" key="1">
    <citation type="submission" date="2016-07" db="EMBL/GenBank/DDBJ databases">
        <title>Pervasive Adenine N6-methylation of Active Genes in Fungi.</title>
        <authorList>
            <consortium name="DOE Joint Genome Institute"/>
            <person name="Mondo S.J."/>
            <person name="Dannebaum R.O."/>
            <person name="Kuo R.C."/>
            <person name="Labutti K."/>
            <person name="Haridas S."/>
            <person name="Kuo A."/>
            <person name="Salamov A."/>
            <person name="Ahrendt S.R."/>
            <person name="Lipzen A."/>
            <person name="Sullivan W."/>
            <person name="Andreopoulos W.B."/>
            <person name="Clum A."/>
            <person name="Lindquist E."/>
            <person name="Daum C."/>
            <person name="Ramamoorthy G.K."/>
            <person name="Gryganskyi A."/>
            <person name="Culley D."/>
            <person name="Magnuson J.K."/>
            <person name="James T.Y."/>
            <person name="O'Malley M.A."/>
            <person name="Stajich J.E."/>
            <person name="Spatafora J.W."/>
            <person name="Visel A."/>
            <person name="Grigoriev I.V."/>
        </authorList>
    </citation>
    <scope>NUCLEOTIDE SEQUENCE [LARGE SCALE GENOMIC DNA]</scope>
    <source>
        <strain evidence="7 8">12-1054</strain>
    </source>
</reference>
<dbReference type="HAMAP" id="MF_00171">
    <property type="entry name" value="TruA"/>
    <property type="match status" value="1"/>
</dbReference>
<dbReference type="InterPro" id="IPR020094">
    <property type="entry name" value="TruA/RsuA/RluB/E/F_N"/>
</dbReference>
<keyword evidence="8" id="KW-1185">Reference proteome</keyword>
<evidence type="ECO:0000256" key="3">
    <source>
        <dbReference type="ARBA" id="ARBA00023235"/>
    </source>
</evidence>
<dbReference type="InterPro" id="IPR020103">
    <property type="entry name" value="PsdUridine_synth_cat_dom_sf"/>
</dbReference>
<evidence type="ECO:0000259" key="6">
    <source>
        <dbReference type="Pfam" id="PF01416"/>
    </source>
</evidence>
<sequence>MAEYSSASRADLLQRIIDLEGQLARHNQSATAPAPAPAPAPESTDSLVKGSRSTKIRLTRREILEQKPLRQLDFSRYVHKYVAFKYAYLGWHYNGLVTQNMPTEFPTVEEEIFKALLKTKMIQHPDECNFSRCGRTDKGVSAMGQVMALRVRTNVLLEDAETSTVAPKYIEQLNGCLPRTIRILAYDDRIADDFSARFSCVKRHYKYLIHPAVIGSTPLDIKAMNEACKLLEGDHDFRNFCKLDTSKQITNFKRIILRCSITPLEPACGDPLKDLMVLDLEGTAFLWHQVRCITATLLAIGRGHEQPSLITQLLNVEQVPTKPSYEMANDLPLTLYDTDFGDKVKWQYGQYADRFAAISFATYHESLLQETISSWLVRAALDSAAGYAAQHPGAKGTNDDGLDTLRQTLMNGIDIGDGHIKPWREYTPVMKRKRGDLPEEVNARYAARMERRDELRKTQDTDMAD</sequence>
<dbReference type="RefSeq" id="XP_040723169.1">
    <property type="nucleotide sequence ID" value="XM_040868028.1"/>
</dbReference>
<keyword evidence="3 4" id="KW-0413">Isomerase</keyword>
<evidence type="ECO:0000256" key="2">
    <source>
        <dbReference type="ARBA" id="ARBA00022694"/>
    </source>
</evidence>
<dbReference type="GeneID" id="63784627"/>
<dbReference type="OrthoDB" id="25767at2759"/>
<dbReference type="Pfam" id="PF01416">
    <property type="entry name" value="PseudoU_synth_1"/>
    <property type="match status" value="1"/>
</dbReference>
<name>A0A1Y2F2S5_PROLT</name>
<evidence type="ECO:0000256" key="5">
    <source>
        <dbReference type="SAM" id="MobiDB-lite"/>
    </source>
</evidence>
<dbReference type="Gene3D" id="3.30.70.580">
    <property type="entry name" value="Pseudouridine synthase I, catalytic domain, N-terminal subdomain"/>
    <property type="match status" value="1"/>
</dbReference>
<dbReference type="GO" id="GO:0003723">
    <property type="term" value="F:RNA binding"/>
    <property type="evidence" value="ECO:0007669"/>
    <property type="project" value="InterPro"/>
</dbReference>
<dbReference type="InterPro" id="IPR020095">
    <property type="entry name" value="PsdUridine_synth_TruA_C"/>
</dbReference>
<dbReference type="SUPFAM" id="SSF55120">
    <property type="entry name" value="Pseudouridine synthase"/>
    <property type="match status" value="1"/>
</dbReference>
<keyword evidence="2 4" id="KW-0819">tRNA processing</keyword>
<dbReference type="GO" id="GO:0005737">
    <property type="term" value="C:cytoplasm"/>
    <property type="evidence" value="ECO:0007669"/>
    <property type="project" value="TreeGrafter"/>
</dbReference>
<feature type="domain" description="Pseudouridine synthase I TruA alpha/beta" evidence="6">
    <location>
        <begin position="227"/>
        <end position="340"/>
    </location>
</feature>
<organism evidence="7 8">
    <name type="scientific">Protomyces lactucae-debilis</name>
    <dbReference type="NCBI Taxonomy" id="2754530"/>
    <lineage>
        <taxon>Eukaryota</taxon>
        <taxon>Fungi</taxon>
        <taxon>Dikarya</taxon>
        <taxon>Ascomycota</taxon>
        <taxon>Taphrinomycotina</taxon>
        <taxon>Taphrinomycetes</taxon>
        <taxon>Taphrinales</taxon>
        <taxon>Protomycetaceae</taxon>
        <taxon>Protomyces</taxon>
    </lineage>
</organism>
<dbReference type="STRING" id="56484.A0A1Y2F2S5"/>
<dbReference type="PANTHER" id="PTHR11142">
    <property type="entry name" value="PSEUDOURIDYLATE SYNTHASE"/>
    <property type="match status" value="1"/>
</dbReference>
<dbReference type="GO" id="GO:0031119">
    <property type="term" value="P:tRNA pseudouridine synthesis"/>
    <property type="evidence" value="ECO:0007669"/>
    <property type="project" value="TreeGrafter"/>
</dbReference>
<evidence type="ECO:0000313" key="7">
    <source>
        <dbReference type="EMBL" id="ORY77784.1"/>
    </source>
</evidence>
<evidence type="ECO:0000256" key="1">
    <source>
        <dbReference type="ARBA" id="ARBA00009375"/>
    </source>
</evidence>
<comment type="catalytic activity">
    <reaction evidence="4">
        <text>uridine(38/39/40) in tRNA = pseudouridine(38/39/40) in tRNA</text>
        <dbReference type="Rhea" id="RHEA:22376"/>
        <dbReference type="Rhea" id="RHEA-COMP:10085"/>
        <dbReference type="Rhea" id="RHEA-COMP:10087"/>
        <dbReference type="ChEBI" id="CHEBI:65314"/>
        <dbReference type="ChEBI" id="CHEBI:65315"/>
        <dbReference type="EC" id="5.4.99.12"/>
    </reaction>
</comment>
<accession>A0A1Y2F2S5</accession>
<dbReference type="InterPro" id="IPR001406">
    <property type="entry name" value="PsdUridine_synth_TruA"/>
</dbReference>
<gene>
    <name evidence="7" type="ORF">BCR37DRAFT_350697</name>
</gene>
<dbReference type="OMA" id="SCRERRY"/>
<evidence type="ECO:0000313" key="8">
    <source>
        <dbReference type="Proteomes" id="UP000193685"/>
    </source>
</evidence>
<dbReference type="EMBL" id="MCFI01000019">
    <property type="protein sequence ID" value="ORY77784.1"/>
    <property type="molecule type" value="Genomic_DNA"/>
</dbReference>
<comment type="caution">
    <text evidence="7">The sequence shown here is derived from an EMBL/GenBank/DDBJ whole genome shotgun (WGS) entry which is preliminary data.</text>
</comment>